<evidence type="ECO:0000256" key="1">
    <source>
        <dbReference type="SAM" id="MobiDB-lite"/>
    </source>
</evidence>
<evidence type="ECO:0000313" key="3">
    <source>
        <dbReference type="Proteomes" id="UP001479290"/>
    </source>
</evidence>
<dbReference type="AlphaFoldDB" id="A0AAW1ZRK7"/>
<gene>
    <name evidence="2" type="ORF">ABG768_006797</name>
</gene>
<dbReference type="EMBL" id="JAWDJR010000014">
    <property type="protein sequence ID" value="KAK9963627.1"/>
    <property type="molecule type" value="Genomic_DNA"/>
</dbReference>
<name>A0AAW1ZRK7_CULAL</name>
<feature type="non-terminal residue" evidence="2">
    <location>
        <position position="58"/>
    </location>
</feature>
<organism evidence="2 3">
    <name type="scientific">Culter alburnus</name>
    <name type="common">Topmouth culter</name>
    <dbReference type="NCBI Taxonomy" id="194366"/>
    <lineage>
        <taxon>Eukaryota</taxon>
        <taxon>Metazoa</taxon>
        <taxon>Chordata</taxon>
        <taxon>Craniata</taxon>
        <taxon>Vertebrata</taxon>
        <taxon>Euteleostomi</taxon>
        <taxon>Actinopterygii</taxon>
        <taxon>Neopterygii</taxon>
        <taxon>Teleostei</taxon>
        <taxon>Ostariophysi</taxon>
        <taxon>Cypriniformes</taxon>
        <taxon>Xenocyprididae</taxon>
        <taxon>Xenocypridinae</taxon>
        <taxon>Culter</taxon>
    </lineage>
</organism>
<feature type="region of interest" description="Disordered" evidence="1">
    <location>
        <begin position="1"/>
        <end position="31"/>
    </location>
</feature>
<accession>A0AAW1ZRK7</accession>
<keyword evidence="3" id="KW-1185">Reference proteome</keyword>
<sequence length="58" mass="5912">SPGSSDVNQGRSARRLAAPYSPECQGTMPGGQEVGVGGVKLPKAHGHDAELKALKANK</sequence>
<dbReference type="Proteomes" id="UP001479290">
    <property type="component" value="Unassembled WGS sequence"/>
</dbReference>
<protein>
    <submittedName>
        <fullName evidence="2">Uncharacterized protein</fullName>
    </submittedName>
</protein>
<feature type="non-terminal residue" evidence="2">
    <location>
        <position position="1"/>
    </location>
</feature>
<feature type="compositionally biased region" description="Polar residues" evidence="1">
    <location>
        <begin position="1"/>
        <end position="11"/>
    </location>
</feature>
<comment type="caution">
    <text evidence="2">The sequence shown here is derived from an EMBL/GenBank/DDBJ whole genome shotgun (WGS) entry which is preliminary data.</text>
</comment>
<proteinExistence type="predicted"/>
<reference evidence="2 3" key="1">
    <citation type="submission" date="2024-05" db="EMBL/GenBank/DDBJ databases">
        <title>A high-quality chromosomal-level genome assembly of Topmouth culter (Culter alburnus).</title>
        <authorList>
            <person name="Zhao H."/>
        </authorList>
    </citation>
    <scope>NUCLEOTIDE SEQUENCE [LARGE SCALE GENOMIC DNA]</scope>
    <source>
        <strain evidence="2">CATC2023</strain>
        <tissue evidence="2">Muscle</tissue>
    </source>
</reference>
<evidence type="ECO:0000313" key="2">
    <source>
        <dbReference type="EMBL" id="KAK9963627.1"/>
    </source>
</evidence>